<accession>A0A1G4I550</accession>
<evidence type="ECO:0000256" key="1">
    <source>
        <dbReference type="SAM" id="MobiDB-lite"/>
    </source>
</evidence>
<keyword evidence="2" id="KW-0812">Transmembrane</keyword>
<organism evidence="3 4">
    <name type="scientific">Trypanosoma equiperdum</name>
    <dbReference type="NCBI Taxonomy" id="5694"/>
    <lineage>
        <taxon>Eukaryota</taxon>
        <taxon>Discoba</taxon>
        <taxon>Euglenozoa</taxon>
        <taxon>Kinetoplastea</taxon>
        <taxon>Metakinetoplastina</taxon>
        <taxon>Trypanosomatida</taxon>
        <taxon>Trypanosomatidae</taxon>
        <taxon>Trypanosoma</taxon>
    </lineage>
</organism>
<evidence type="ECO:0000313" key="4">
    <source>
        <dbReference type="Proteomes" id="UP000195570"/>
    </source>
</evidence>
<dbReference type="Proteomes" id="UP000195570">
    <property type="component" value="Unassembled WGS sequence"/>
</dbReference>
<dbReference type="GeneID" id="92374304"/>
<feature type="transmembrane region" description="Helical" evidence="2">
    <location>
        <begin position="66"/>
        <end position="96"/>
    </location>
</feature>
<gene>
    <name evidence="3" type="ORF">TEOVI_000036400</name>
</gene>
<feature type="region of interest" description="Disordered" evidence="1">
    <location>
        <begin position="132"/>
        <end position="151"/>
    </location>
</feature>
<keyword evidence="2" id="KW-0472">Membrane</keyword>
<name>A0A1G4I550_TRYEQ</name>
<evidence type="ECO:0008006" key="5">
    <source>
        <dbReference type="Google" id="ProtNLM"/>
    </source>
</evidence>
<dbReference type="VEuPathDB" id="TriTrypDB:TEOVI_000036400"/>
<dbReference type="AlphaFoldDB" id="A0A1G4I550"/>
<keyword evidence="4" id="KW-1185">Reference proteome</keyword>
<dbReference type="RefSeq" id="XP_067078324.1">
    <property type="nucleotide sequence ID" value="XM_067222223.1"/>
</dbReference>
<sequence>MTGKDGKVLVADLPMMYPKDLLRFEKEGGVWGQQYRVRRQQLTLAVGAAAFSTLLGIGYVRRRRNTGFVVFSTFTGFTVLGFCLGATLSPIIYPNVASNRETSMMRRVWWAKECAKHWDYSQMDGNSWHAAHPHDRLPQQLKGNNEECATA</sequence>
<evidence type="ECO:0000313" key="3">
    <source>
        <dbReference type="EMBL" id="SCU66953.1"/>
    </source>
</evidence>
<keyword evidence="2" id="KW-1133">Transmembrane helix</keyword>
<protein>
    <recommendedName>
        <fullName evidence="5">Transmembrane protein</fullName>
    </recommendedName>
</protein>
<proteinExistence type="predicted"/>
<feature type="transmembrane region" description="Helical" evidence="2">
    <location>
        <begin position="42"/>
        <end position="60"/>
    </location>
</feature>
<comment type="caution">
    <text evidence="3">The sequence shown here is derived from an EMBL/GenBank/DDBJ whole genome shotgun (WGS) entry which is preliminary data.</text>
</comment>
<reference evidence="3" key="1">
    <citation type="submission" date="2016-09" db="EMBL/GenBank/DDBJ databases">
        <authorList>
            <person name="Hebert L."/>
            <person name="Moumen B."/>
        </authorList>
    </citation>
    <scope>NUCLEOTIDE SEQUENCE [LARGE SCALE GENOMIC DNA]</scope>
    <source>
        <strain evidence="3">OVI</strain>
    </source>
</reference>
<evidence type="ECO:0000256" key="2">
    <source>
        <dbReference type="SAM" id="Phobius"/>
    </source>
</evidence>
<dbReference type="EMBL" id="CZPT02000654">
    <property type="protein sequence ID" value="SCU66953.1"/>
    <property type="molecule type" value="Genomic_DNA"/>
</dbReference>